<name>A0A1A8XSI5_9RHOO</name>
<reference evidence="1 2" key="1">
    <citation type="submission" date="2016-06" db="EMBL/GenBank/DDBJ databases">
        <authorList>
            <person name="Kjaerup R.B."/>
            <person name="Dalgaard T.S."/>
            <person name="Juul-Madsen H.R."/>
        </authorList>
    </citation>
    <scope>NUCLEOTIDE SEQUENCE [LARGE SCALE GENOMIC DNA]</scope>
    <source>
        <strain evidence="1">2</strain>
    </source>
</reference>
<protein>
    <submittedName>
        <fullName evidence="1">Uncharacterized protein</fullName>
    </submittedName>
</protein>
<dbReference type="AlphaFoldDB" id="A0A1A8XSI5"/>
<evidence type="ECO:0000313" key="2">
    <source>
        <dbReference type="Proteomes" id="UP000199600"/>
    </source>
</evidence>
<sequence length="139" mass="15095">MLEQVIKREADVFGDLTEQDWGNVSTLMKRHGGAAASGITELLVGTALANFGEAESEKNGDDFTGFEDGNIAHGSSYSNVLNSNELGLKRGFSVFEKHCNNVVQVVIDFVQCFPLRMSAGKTGNETNEQACLWAPLNYC</sequence>
<dbReference type="EMBL" id="FLQY01000173">
    <property type="protein sequence ID" value="SBT08050.1"/>
    <property type="molecule type" value="Genomic_DNA"/>
</dbReference>
<organism evidence="1 2">
    <name type="scientific">Candidatus Propionivibrio aalborgensis</name>
    <dbReference type="NCBI Taxonomy" id="1860101"/>
    <lineage>
        <taxon>Bacteria</taxon>
        <taxon>Pseudomonadati</taxon>
        <taxon>Pseudomonadota</taxon>
        <taxon>Betaproteobacteria</taxon>
        <taxon>Rhodocyclales</taxon>
        <taxon>Rhodocyclaceae</taxon>
        <taxon>Propionivibrio</taxon>
    </lineage>
</organism>
<keyword evidence="2" id="KW-1185">Reference proteome</keyword>
<dbReference type="Proteomes" id="UP000199600">
    <property type="component" value="Unassembled WGS sequence"/>
</dbReference>
<evidence type="ECO:0000313" key="1">
    <source>
        <dbReference type="EMBL" id="SBT08050.1"/>
    </source>
</evidence>
<gene>
    <name evidence="1" type="ORF">PROAA_2540002</name>
</gene>
<proteinExistence type="predicted"/>
<accession>A0A1A8XSI5</accession>